<evidence type="ECO:0000256" key="1">
    <source>
        <dbReference type="ARBA" id="ARBA00004273"/>
    </source>
</evidence>
<comment type="caution">
    <text evidence="9">The sequence shown here is derived from an EMBL/GenBank/DDBJ whole genome shotgun (WGS) entry which is preliminary data.</text>
</comment>
<comment type="subunit">
    <text evidence="6">Probable component of the PAM complex at least composed of a mitochondrial HSP70 protein, TIMM44 and TIMM14. The complex interacts with the TIMM23 component of the TIM17:23 complex.</text>
</comment>
<evidence type="ECO:0000313" key="10">
    <source>
        <dbReference type="Proteomes" id="UP000631114"/>
    </source>
</evidence>
<keyword evidence="10" id="KW-1185">Reference proteome</keyword>
<evidence type="ECO:0000256" key="6">
    <source>
        <dbReference type="ARBA" id="ARBA00063640"/>
    </source>
</evidence>
<keyword evidence="4 7" id="KW-0472">Membrane</keyword>
<sequence>MEVSPTVMACLSVAAAALGGRFMITRFSGPRIRNFYGGGFQQVMTMVEARRILNVRGSADTEKIKEAYKKVMRLNHPDVGGSHYLTRKINEAKDILLGKTSRSGSAF</sequence>
<dbReference type="PROSITE" id="PS50076">
    <property type="entry name" value="DNAJ_2"/>
    <property type="match status" value="1"/>
</dbReference>
<dbReference type="SUPFAM" id="SSF46565">
    <property type="entry name" value="Chaperone J-domain"/>
    <property type="match status" value="1"/>
</dbReference>
<name>A0A835HFF0_9MAGN</name>
<dbReference type="FunFam" id="1.10.287.110:FF:000001">
    <property type="entry name" value="Import inner membrane translocase subunit tim14"/>
    <property type="match status" value="1"/>
</dbReference>
<dbReference type="InterPro" id="IPR036869">
    <property type="entry name" value="J_dom_sf"/>
</dbReference>
<keyword evidence="7" id="KW-1133">Transmembrane helix</keyword>
<feature type="transmembrane region" description="Helical" evidence="7">
    <location>
        <begin position="6"/>
        <end position="24"/>
    </location>
</feature>
<feature type="domain" description="J" evidence="8">
    <location>
        <begin position="48"/>
        <end position="101"/>
    </location>
</feature>
<evidence type="ECO:0000259" key="8">
    <source>
        <dbReference type="PROSITE" id="PS50076"/>
    </source>
</evidence>
<comment type="function">
    <text evidence="5">Component of the PAM complex, a complex required for the translocation of transit peptide-containing proteins from the inner membrane into the mitochondrial matrix in an ATP-dependent manner.</text>
</comment>
<evidence type="ECO:0000256" key="5">
    <source>
        <dbReference type="ARBA" id="ARBA00059031"/>
    </source>
</evidence>
<proteinExistence type="predicted"/>
<dbReference type="PANTHER" id="PTHR12763">
    <property type="match status" value="1"/>
</dbReference>
<accession>A0A835HFF0</accession>
<gene>
    <name evidence="9" type="ORF">IFM89_031439</name>
</gene>
<keyword evidence="2" id="KW-0999">Mitochondrion inner membrane</keyword>
<keyword evidence="7" id="KW-0812">Transmembrane</keyword>
<dbReference type="EMBL" id="JADFTS010000007">
    <property type="protein sequence ID" value="KAF9598771.1"/>
    <property type="molecule type" value="Genomic_DNA"/>
</dbReference>
<dbReference type="SMART" id="SM00271">
    <property type="entry name" value="DnaJ"/>
    <property type="match status" value="1"/>
</dbReference>
<dbReference type="OrthoDB" id="240298at2759"/>
<evidence type="ECO:0000256" key="7">
    <source>
        <dbReference type="SAM" id="Phobius"/>
    </source>
</evidence>
<dbReference type="CDD" id="cd06257">
    <property type="entry name" value="DnaJ"/>
    <property type="match status" value="1"/>
</dbReference>
<dbReference type="InterPro" id="IPR001623">
    <property type="entry name" value="DnaJ_domain"/>
</dbReference>
<dbReference type="Pfam" id="PF03656">
    <property type="entry name" value="Pam16"/>
    <property type="match status" value="1"/>
</dbReference>
<dbReference type="GO" id="GO:0001671">
    <property type="term" value="F:ATPase activator activity"/>
    <property type="evidence" value="ECO:0007669"/>
    <property type="project" value="TreeGrafter"/>
</dbReference>
<reference evidence="9 10" key="1">
    <citation type="submission" date="2020-10" db="EMBL/GenBank/DDBJ databases">
        <title>The Coptis chinensis genome and diversification of protoberbering-type alkaloids.</title>
        <authorList>
            <person name="Wang B."/>
            <person name="Shu S."/>
            <person name="Song C."/>
            <person name="Liu Y."/>
        </authorList>
    </citation>
    <scope>NUCLEOTIDE SEQUENCE [LARGE SCALE GENOMIC DNA]</scope>
    <source>
        <strain evidence="9">HL-2020</strain>
        <tissue evidence="9">Leaf</tissue>
    </source>
</reference>
<keyword evidence="3" id="KW-0496">Mitochondrion</keyword>
<dbReference type="GO" id="GO:0001405">
    <property type="term" value="C:PAM complex, Tim23 associated import motor"/>
    <property type="evidence" value="ECO:0007669"/>
    <property type="project" value="TreeGrafter"/>
</dbReference>
<evidence type="ECO:0000313" key="9">
    <source>
        <dbReference type="EMBL" id="KAF9598771.1"/>
    </source>
</evidence>
<comment type="subcellular location">
    <subcellularLocation>
        <location evidence="1">Mitochondrion inner membrane</location>
    </subcellularLocation>
</comment>
<protein>
    <recommendedName>
        <fullName evidence="8">J domain-containing protein</fullName>
    </recommendedName>
</protein>
<dbReference type="GO" id="GO:0030150">
    <property type="term" value="P:protein import into mitochondrial matrix"/>
    <property type="evidence" value="ECO:0007669"/>
    <property type="project" value="TreeGrafter"/>
</dbReference>
<dbReference type="Gene3D" id="1.10.287.110">
    <property type="entry name" value="DnaJ domain"/>
    <property type="match status" value="1"/>
</dbReference>
<dbReference type="PANTHER" id="PTHR12763:SF42">
    <property type="entry name" value="OS03G0776900 PROTEIN"/>
    <property type="match status" value="1"/>
</dbReference>
<evidence type="ECO:0000256" key="3">
    <source>
        <dbReference type="ARBA" id="ARBA00023128"/>
    </source>
</evidence>
<evidence type="ECO:0000256" key="2">
    <source>
        <dbReference type="ARBA" id="ARBA00022792"/>
    </source>
</evidence>
<organism evidence="9 10">
    <name type="scientific">Coptis chinensis</name>
    <dbReference type="NCBI Taxonomy" id="261450"/>
    <lineage>
        <taxon>Eukaryota</taxon>
        <taxon>Viridiplantae</taxon>
        <taxon>Streptophyta</taxon>
        <taxon>Embryophyta</taxon>
        <taxon>Tracheophyta</taxon>
        <taxon>Spermatophyta</taxon>
        <taxon>Magnoliopsida</taxon>
        <taxon>Ranunculales</taxon>
        <taxon>Ranunculaceae</taxon>
        <taxon>Coptidoideae</taxon>
        <taxon>Coptis</taxon>
    </lineage>
</organism>
<evidence type="ECO:0000256" key="4">
    <source>
        <dbReference type="ARBA" id="ARBA00023136"/>
    </source>
</evidence>
<dbReference type="Proteomes" id="UP000631114">
    <property type="component" value="Unassembled WGS sequence"/>
</dbReference>
<dbReference type="AlphaFoldDB" id="A0A835HFF0"/>